<evidence type="ECO:0000256" key="1">
    <source>
        <dbReference type="ARBA" id="ARBA00000958"/>
    </source>
</evidence>
<evidence type="ECO:0000256" key="3">
    <source>
        <dbReference type="ARBA" id="ARBA00004429"/>
    </source>
</evidence>
<keyword evidence="8" id="KW-0444">Lipid biosynthesis</keyword>
<evidence type="ECO:0000256" key="18">
    <source>
        <dbReference type="ARBA" id="ARBA00033321"/>
    </source>
</evidence>
<dbReference type="KEGG" id="snep:Enr13x_07700"/>
<feature type="transmembrane region" description="Helical" evidence="19">
    <location>
        <begin position="38"/>
        <end position="57"/>
    </location>
</feature>
<evidence type="ECO:0000256" key="12">
    <source>
        <dbReference type="ARBA" id="ARBA00022989"/>
    </source>
</evidence>
<keyword evidence="9" id="KW-0997">Cell inner membrane</keyword>
<dbReference type="Gene3D" id="1.20.120.1760">
    <property type="match status" value="1"/>
</dbReference>
<feature type="transmembrane region" description="Helical" evidence="19">
    <location>
        <begin position="210"/>
        <end position="229"/>
    </location>
</feature>
<feature type="transmembrane region" description="Helical" evidence="19">
    <location>
        <begin position="101"/>
        <end position="119"/>
    </location>
</feature>
<dbReference type="GO" id="GO:0008654">
    <property type="term" value="P:phospholipid biosynthetic process"/>
    <property type="evidence" value="ECO:0007669"/>
    <property type="project" value="UniProtKB-KW"/>
</dbReference>
<evidence type="ECO:0000256" key="2">
    <source>
        <dbReference type="ARBA" id="ARBA00001936"/>
    </source>
</evidence>
<dbReference type="Proteomes" id="UP000319004">
    <property type="component" value="Chromosome"/>
</dbReference>
<evidence type="ECO:0000256" key="9">
    <source>
        <dbReference type="ARBA" id="ARBA00022519"/>
    </source>
</evidence>
<dbReference type="AlphaFoldDB" id="A0A518HJA8"/>
<feature type="transmembrane region" description="Helical" evidence="19">
    <location>
        <begin position="139"/>
        <end position="172"/>
    </location>
</feature>
<dbReference type="EMBL" id="CP037423">
    <property type="protein sequence ID" value="QDV40932.1"/>
    <property type="molecule type" value="Genomic_DNA"/>
</dbReference>
<protein>
    <recommendedName>
        <fullName evidence="6">Phosphatidylcholine synthase</fullName>
        <ecNumber evidence="5">2.7.8.24</ecNumber>
    </recommendedName>
    <alternativeName>
        <fullName evidence="18">CDP-diglyceride-choline O-phosphatidyltransferase</fullName>
    </alternativeName>
</protein>
<keyword evidence="10 20" id="KW-0808">Transferase</keyword>
<comment type="similarity">
    <text evidence="4">Belongs to the CDP-alcohol phosphatidyltransferase class-I family.</text>
</comment>
<proteinExistence type="inferred from homology"/>
<feature type="transmembrane region" description="Helical" evidence="19">
    <location>
        <begin position="184"/>
        <end position="204"/>
    </location>
</feature>
<comment type="catalytic activity">
    <reaction evidence="1">
        <text>a CDP-1,2-diacyl-sn-glycerol + choline = a 1,2-diacyl-sn-glycero-3-phosphocholine + CMP + H(+)</text>
        <dbReference type="Rhea" id="RHEA:14597"/>
        <dbReference type="ChEBI" id="CHEBI:15354"/>
        <dbReference type="ChEBI" id="CHEBI:15378"/>
        <dbReference type="ChEBI" id="CHEBI:57643"/>
        <dbReference type="ChEBI" id="CHEBI:58332"/>
        <dbReference type="ChEBI" id="CHEBI:60377"/>
        <dbReference type="EC" id="2.7.8.24"/>
    </reaction>
</comment>
<evidence type="ECO:0000256" key="14">
    <source>
        <dbReference type="ARBA" id="ARBA00023136"/>
    </source>
</evidence>
<evidence type="ECO:0000256" key="4">
    <source>
        <dbReference type="ARBA" id="ARBA00010441"/>
    </source>
</evidence>
<dbReference type="GO" id="GO:0005886">
    <property type="term" value="C:plasma membrane"/>
    <property type="evidence" value="ECO:0007669"/>
    <property type="project" value="UniProtKB-SubCell"/>
</dbReference>
<evidence type="ECO:0000256" key="6">
    <source>
        <dbReference type="ARBA" id="ARBA00015623"/>
    </source>
</evidence>
<evidence type="ECO:0000256" key="8">
    <source>
        <dbReference type="ARBA" id="ARBA00022516"/>
    </source>
</evidence>
<evidence type="ECO:0000256" key="7">
    <source>
        <dbReference type="ARBA" id="ARBA00022475"/>
    </source>
</evidence>
<dbReference type="InterPro" id="IPR043130">
    <property type="entry name" value="CDP-OH_PTrfase_TM_dom"/>
</dbReference>
<keyword evidence="15" id="KW-0594">Phospholipid biosynthesis</keyword>
<evidence type="ECO:0000256" key="10">
    <source>
        <dbReference type="ARBA" id="ARBA00022679"/>
    </source>
</evidence>
<dbReference type="PIRSF" id="PIRSF000851">
    <property type="entry name" value="PcS"/>
    <property type="match status" value="1"/>
</dbReference>
<keyword evidence="13" id="KW-0443">Lipid metabolism</keyword>
<reference evidence="20 21" key="1">
    <citation type="submission" date="2019-03" db="EMBL/GenBank/DDBJ databases">
        <title>Deep-cultivation of Planctomycetes and their phenomic and genomic characterization uncovers novel biology.</title>
        <authorList>
            <person name="Wiegand S."/>
            <person name="Jogler M."/>
            <person name="Boedeker C."/>
            <person name="Pinto D."/>
            <person name="Vollmers J."/>
            <person name="Rivas-Marin E."/>
            <person name="Kohn T."/>
            <person name="Peeters S.H."/>
            <person name="Heuer A."/>
            <person name="Rast P."/>
            <person name="Oberbeckmann S."/>
            <person name="Bunk B."/>
            <person name="Jeske O."/>
            <person name="Meyerdierks A."/>
            <person name="Storesund J.E."/>
            <person name="Kallscheuer N."/>
            <person name="Luecker S."/>
            <person name="Lage O.M."/>
            <person name="Pohl T."/>
            <person name="Merkel B.J."/>
            <person name="Hornburger P."/>
            <person name="Mueller R.-W."/>
            <person name="Bruemmer F."/>
            <person name="Labrenz M."/>
            <person name="Spormann A.M."/>
            <person name="Op den Camp H."/>
            <person name="Overmann J."/>
            <person name="Amann R."/>
            <person name="Jetten M.S.M."/>
            <person name="Mascher T."/>
            <person name="Medema M.H."/>
            <person name="Devos D.P."/>
            <person name="Kaster A.-K."/>
            <person name="Ovreas L."/>
            <person name="Rohde M."/>
            <person name="Galperin M.Y."/>
            <person name="Jogler C."/>
        </authorList>
    </citation>
    <scope>NUCLEOTIDE SEQUENCE [LARGE SCALE GENOMIC DNA]</scope>
    <source>
        <strain evidence="20 21">Enr13</strain>
    </source>
</reference>
<evidence type="ECO:0000313" key="20">
    <source>
        <dbReference type="EMBL" id="QDV40932.1"/>
    </source>
</evidence>
<keyword evidence="21" id="KW-1185">Reference proteome</keyword>
<feature type="transmembrane region" description="Helical" evidence="19">
    <location>
        <begin position="77"/>
        <end position="94"/>
    </location>
</feature>
<keyword evidence="17" id="KW-1208">Phospholipid metabolism</keyword>
<accession>A0A518HJA8</accession>
<evidence type="ECO:0000256" key="19">
    <source>
        <dbReference type="SAM" id="Phobius"/>
    </source>
</evidence>
<sequence length="233" mass="26067">MKQETIAAYAVHCLTASGIVPAALAMMEIASPYCDPRIVFLWLLLATLIDAIDGPLARRFHVKRYASSLDGRTVDDLLDYLTFAFIPLLLIWRMDWMPAGLGWTVVFAMSASLFGFAHTDAKDEANGFFRGFPSYWNAYALYAGIMSAMVSPWLTAVTLWGLSVLTVSPVWMIYPNLTPKPWKMSVMVGAVLWAIAMLVMLWQFPQPPAAWVAVSLVYPAYYVALSWHLRQAC</sequence>
<keyword evidence="16" id="KW-0464">Manganese</keyword>
<evidence type="ECO:0000313" key="21">
    <source>
        <dbReference type="Proteomes" id="UP000319004"/>
    </source>
</evidence>
<evidence type="ECO:0000256" key="17">
    <source>
        <dbReference type="ARBA" id="ARBA00023264"/>
    </source>
</evidence>
<evidence type="ECO:0000256" key="16">
    <source>
        <dbReference type="ARBA" id="ARBA00023211"/>
    </source>
</evidence>
<keyword evidence="7" id="KW-1003">Cell membrane</keyword>
<evidence type="ECO:0000256" key="11">
    <source>
        <dbReference type="ARBA" id="ARBA00022692"/>
    </source>
</evidence>
<dbReference type="InterPro" id="IPR026027">
    <property type="entry name" value="PcS"/>
</dbReference>
<dbReference type="EC" id="2.7.8.24" evidence="5"/>
<gene>
    <name evidence="20" type="primary">pcsA</name>
    <name evidence="20" type="ORF">Enr13x_07700</name>
</gene>
<organism evidence="20 21">
    <name type="scientific">Stieleria neptunia</name>
    <dbReference type="NCBI Taxonomy" id="2527979"/>
    <lineage>
        <taxon>Bacteria</taxon>
        <taxon>Pseudomonadati</taxon>
        <taxon>Planctomycetota</taxon>
        <taxon>Planctomycetia</taxon>
        <taxon>Pirellulales</taxon>
        <taxon>Pirellulaceae</taxon>
        <taxon>Stieleria</taxon>
    </lineage>
</organism>
<evidence type="ECO:0000256" key="5">
    <source>
        <dbReference type="ARBA" id="ARBA00013195"/>
    </source>
</evidence>
<keyword evidence="12 19" id="KW-1133">Transmembrane helix</keyword>
<keyword evidence="11 19" id="KW-0812">Transmembrane</keyword>
<name>A0A518HJA8_9BACT</name>
<dbReference type="GO" id="GO:0050520">
    <property type="term" value="F:phosphatidylcholine synthase activity"/>
    <property type="evidence" value="ECO:0007669"/>
    <property type="project" value="UniProtKB-EC"/>
</dbReference>
<feature type="transmembrane region" description="Helical" evidence="19">
    <location>
        <begin position="6"/>
        <end position="26"/>
    </location>
</feature>
<comment type="cofactor">
    <cofactor evidence="2">
        <name>Mn(2+)</name>
        <dbReference type="ChEBI" id="CHEBI:29035"/>
    </cofactor>
</comment>
<evidence type="ECO:0000256" key="15">
    <source>
        <dbReference type="ARBA" id="ARBA00023209"/>
    </source>
</evidence>
<evidence type="ECO:0000256" key="13">
    <source>
        <dbReference type="ARBA" id="ARBA00023098"/>
    </source>
</evidence>
<comment type="subcellular location">
    <subcellularLocation>
        <location evidence="3">Cell inner membrane</location>
        <topology evidence="3">Multi-pass membrane protein</topology>
    </subcellularLocation>
</comment>
<keyword evidence="14 19" id="KW-0472">Membrane</keyword>